<dbReference type="GO" id="GO:0008233">
    <property type="term" value="F:peptidase activity"/>
    <property type="evidence" value="ECO:0007669"/>
    <property type="project" value="UniProtKB-KW"/>
</dbReference>
<keyword evidence="1" id="KW-1188">Viral release from host cell</keyword>
<dbReference type="AlphaFoldDB" id="A0A382NE78"/>
<dbReference type="GO" id="GO:0006508">
    <property type="term" value="P:proteolysis"/>
    <property type="evidence" value="ECO:0007669"/>
    <property type="project" value="UniProtKB-KW"/>
</dbReference>
<evidence type="ECO:0000313" key="6">
    <source>
        <dbReference type="EMBL" id="SVC58635.1"/>
    </source>
</evidence>
<name>A0A382NE78_9ZZZZ</name>
<dbReference type="InterPro" id="IPR054613">
    <property type="entry name" value="Peptidase_S78_dom"/>
</dbReference>
<keyword evidence="2" id="KW-0645">Protease</keyword>
<feature type="domain" description="Prohead serine protease" evidence="5">
    <location>
        <begin position="6"/>
        <end position="158"/>
    </location>
</feature>
<dbReference type="Pfam" id="PF04586">
    <property type="entry name" value="Peptidase_S78"/>
    <property type="match status" value="1"/>
</dbReference>
<sequence>MSDAKAVDASQGLVEAFTNTMGVIDSDGDIIDPVAFNGSIAKNLPLPVLAGHDQHSVVGKVISARPVHISEDEYRLYTLMQMNMETQSGKEAFSNVSGNFVREWSVGFNVPEEGWEIEGTGKSQTRRIKELDWVEVSTVIRGASPATQTISSKSETDEEKPKTLLEIYTGETPEDNASGTEVQETDAPDTEILQAQIDLLKLKAKKKKSKRY</sequence>
<dbReference type="EMBL" id="UINC01099391">
    <property type="protein sequence ID" value="SVC58635.1"/>
    <property type="molecule type" value="Genomic_DNA"/>
</dbReference>
<protein>
    <recommendedName>
        <fullName evidence="5">Prohead serine protease domain-containing protein</fullName>
    </recommendedName>
</protein>
<proteinExistence type="predicted"/>
<keyword evidence="3" id="KW-0378">Hydrolase</keyword>
<reference evidence="6" key="1">
    <citation type="submission" date="2018-05" db="EMBL/GenBank/DDBJ databases">
        <authorList>
            <person name="Lanie J.A."/>
            <person name="Ng W.-L."/>
            <person name="Kazmierczak K.M."/>
            <person name="Andrzejewski T.M."/>
            <person name="Davidsen T.M."/>
            <person name="Wayne K.J."/>
            <person name="Tettelin H."/>
            <person name="Glass J.I."/>
            <person name="Rusch D."/>
            <person name="Podicherti R."/>
            <person name="Tsui H.-C.T."/>
            <person name="Winkler M.E."/>
        </authorList>
    </citation>
    <scope>NUCLEOTIDE SEQUENCE</scope>
</reference>
<evidence type="ECO:0000259" key="5">
    <source>
        <dbReference type="Pfam" id="PF04586"/>
    </source>
</evidence>
<evidence type="ECO:0000256" key="4">
    <source>
        <dbReference type="SAM" id="MobiDB-lite"/>
    </source>
</evidence>
<feature type="region of interest" description="Disordered" evidence="4">
    <location>
        <begin position="169"/>
        <end position="189"/>
    </location>
</feature>
<accession>A0A382NE78</accession>
<evidence type="ECO:0000256" key="3">
    <source>
        <dbReference type="ARBA" id="ARBA00022801"/>
    </source>
</evidence>
<organism evidence="6">
    <name type="scientific">marine metagenome</name>
    <dbReference type="NCBI Taxonomy" id="408172"/>
    <lineage>
        <taxon>unclassified sequences</taxon>
        <taxon>metagenomes</taxon>
        <taxon>ecological metagenomes</taxon>
    </lineage>
</organism>
<evidence type="ECO:0000256" key="1">
    <source>
        <dbReference type="ARBA" id="ARBA00022612"/>
    </source>
</evidence>
<evidence type="ECO:0000256" key="2">
    <source>
        <dbReference type="ARBA" id="ARBA00022670"/>
    </source>
</evidence>
<gene>
    <name evidence="6" type="ORF">METZ01_LOCUS311489</name>
</gene>